<accession>A0AAD7NP23</accession>
<keyword evidence="1" id="KW-0472">Membrane</keyword>
<keyword evidence="3" id="KW-1185">Reference proteome</keyword>
<feature type="transmembrane region" description="Helical" evidence="1">
    <location>
        <begin position="90"/>
        <end position="109"/>
    </location>
</feature>
<dbReference type="EMBL" id="JARJLG010000026">
    <property type="protein sequence ID" value="KAJ7769181.1"/>
    <property type="molecule type" value="Genomic_DNA"/>
</dbReference>
<protein>
    <submittedName>
        <fullName evidence="2">Uncharacterized protein</fullName>
    </submittedName>
</protein>
<dbReference type="AlphaFoldDB" id="A0AAD7NP23"/>
<gene>
    <name evidence="2" type="ORF">DFH07DRAFT_807114</name>
</gene>
<evidence type="ECO:0000256" key="1">
    <source>
        <dbReference type="SAM" id="Phobius"/>
    </source>
</evidence>
<evidence type="ECO:0000313" key="2">
    <source>
        <dbReference type="EMBL" id="KAJ7769181.1"/>
    </source>
</evidence>
<dbReference type="Proteomes" id="UP001215280">
    <property type="component" value="Unassembled WGS sequence"/>
</dbReference>
<keyword evidence="1" id="KW-1133">Transmembrane helix</keyword>
<keyword evidence="1" id="KW-0812">Transmembrane</keyword>
<proteinExistence type="predicted"/>
<organism evidence="2 3">
    <name type="scientific">Mycena maculata</name>
    <dbReference type="NCBI Taxonomy" id="230809"/>
    <lineage>
        <taxon>Eukaryota</taxon>
        <taxon>Fungi</taxon>
        <taxon>Dikarya</taxon>
        <taxon>Basidiomycota</taxon>
        <taxon>Agaricomycotina</taxon>
        <taxon>Agaricomycetes</taxon>
        <taxon>Agaricomycetidae</taxon>
        <taxon>Agaricales</taxon>
        <taxon>Marasmiineae</taxon>
        <taxon>Mycenaceae</taxon>
        <taxon>Mycena</taxon>
    </lineage>
</organism>
<evidence type="ECO:0000313" key="3">
    <source>
        <dbReference type="Proteomes" id="UP001215280"/>
    </source>
</evidence>
<sequence length="150" mass="15591">MIAGDCRRGGDGICGDATSTKRPLSVGTGAMGKDRIMLSDVGVQRSRVNVTSLRQVLWTLEGEGVGRLPGSASTMISAVSSRESLQSESVLNVITGISVFVCVVSFSMATVTGRSWPHSSASGTGADGVSLDHRSRTILAGKMEKIASLF</sequence>
<reference evidence="2" key="1">
    <citation type="submission" date="2023-03" db="EMBL/GenBank/DDBJ databases">
        <title>Massive genome expansion in bonnet fungi (Mycena s.s.) driven by repeated elements and novel gene families across ecological guilds.</title>
        <authorList>
            <consortium name="Lawrence Berkeley National Laboratory"/>
            <person name="Harder C.B."/>
            <person name="Miyauchi S."/>
            <person name="Viragh M."/>
            <person name="Kuo A."/>
            <person name="Thoen E."/>
            <person name="Andreopoulos B."/>
            <person name="Lu D."/>
            <person name="Skrede I."/>
            <person name="Drula E."/>
            <person name="Henrissat B."/>
            <person name="Morin E."/>
            <person name="Kohler A."/>
            <person name="Barry K."/>
            <person name="LaButti K."/>
            <person name="Morin E."/>
            <person name="Salamov A."/>
            <person name="Lipzen A."/>
            <person name="Mereny Z."/>
            <person name="Hegedus B."/>
            <person name="Baldrian P."/>
            <person name="Stursova M."/>
            <person name="Weitz H."/>
            <person name="Taylor A."/>
            <person name="Grigoriev I.V."/>
            <person name="Nagy L.G."/>
            <person name="Martin F."/>
            <person name="Kauserud H."/>
        </authorList>
    </citation>
    <scope>NUCLEOTIDE SEQUENCE</scope>
    <source>
        <strain evidence="2">CBHHK188m</strain>
    </source>
</reference>
<name>A0AAD7NP23_9AGAR</name>
<comment type="caution">
    <text evidence="2">The sequence shown here is derived from an EMBL/GenBank/DDBJ whole genome shotgun (WGS) entry which is preliminary data.</text>
</comment>